<dbReference type="PANTHER" id="PTHR47505">
    <property type="entry name" value="DNA UTILIZATION PROTEIN YHGH"/>
    <property type="match status" value="1"/>
</dbReference>
<organism evidence="2 3">
    <name type="scientific">endosymbiont of Bathymodiolus septemdierum str. Myojin knoll</name>
    <dbReference type="NCBI Taxonomy" id="1303921"/>
    <lineage>
        <taxon>Bacteria</taxon>
        <taxon>Pseudomonadati</taxon>
        <taxon>Pseudomonadota</taxon>
        <taxon>Gammaproteobacteria</taxon>
        <taxon>sulfur-oxidizing symbionts</taxon>
    </lineage>
</organism>
<dbReference type="PANTHER" id="PTHR47505:SF1">
    <property type="entry name" value="DNA UTILIZATION PROTEIN YHGH"/>
    <property type="match status" value="1"/>
</dbReference>
<dbReference type="OrthoDB" id="9793412at2"/>
<dbReference type="AlphaFoldDB" id="A0A0P0UTH6"/>
<dbReference type="Gene3D" id="3.40.50.2020">
    <property type="match status" value="1"/>
</dbReference>
<dbReference type="InterPro" id="IPR000836">
    <property type="entry name" value="PRTase_dom"/>
</dbReference>
<dbReference type="KEGG" id="ebh:BSEPE_1450"/>
<dbReference type="EMBL" id="AP013042">
    <property type="protein sequence ID" value="BAS68428.1"/>
    <property type="molecule type" value="Genomic_DNA"/>
</dbReference>
<comment type="similarity">
    <text evidence="1">Belongs to the ComF/GntX family.</text>
</comment>
<sequence length="223" mass="25470">MGIYQGLILKQTCVLCSEQANFCICDTCAQDFSSSPQRCKTCAYPITGHLDFCIPCLTNSPAFNRTYTLYDYQGAIAQLIKDFKYNQQFCIGNYFARQLYTLYQTLPTYDAILPMPLSKQRIKQRGFNQTLEFLRKIQQRTKTPIDIRSVQRIKATQPLFELTPEQRRAEIKGAFSVTSMPYKKILLVDDIITTGASLNELAITILKNTQVTHCDVMTLARAE</sequence>
<evidence type="ECO:0000313" key="3">
    <source>
        <dbReference type="Proteomes" id="UP000067399"/>
    </source>
</evidence>
<proteinExistence type="inferred from homology"/>
<dbReference type="RefSeq" id="WP_066045719.1">
    <property type="nucleotide sequence ID" value="NZ_AP013042.1"/>
</dbReference>
<dbReference type="CDD" id="cd06223">
    <property type="entry name" value="PRTases_typeI"/>
    <property type="match status" value="1"/>
</dbReference>
<dbReference type="Proteomes" id="UP000067399">
    <property type="component" value="Chromosome"/>
</dbReference>
<keyword evidence="3" id="KW-1185">Reference proteome</keyword>
<dbReference type="STRING" id="1303921.BSEPE_1450"/>
<dbReference type="SUPFAM" id="SSF53271">
    <property type="entry name" value="PRTase-like"/>
    <property type="match status" value="1"/>
</dbReference>
<gene>
    <name evidence="2" type="primary">comF</name>
    <name evidence="2" type="ORF">BSEPE_1450</name>
</gene>
<dbReference type="InterPro" id="IPR029057">
    <property type="entry name" value="PRTase-like"/>
</dbReference>
<protein>
    <submittedName>
        <fullName evidence="2">Competence protein F</fullName>
    </submittedName>
</protein>
<reference evidence="2 3" key="2">
    <citation type="journal article" date="2016" name="ISME J.">
        <title>Heterogeneous composition of key metabolic gene clusters in a vent mussel symbiont population.</title>
        <authorList>
            <person name="Ikuta T."/>
            <person name="Takaki Y."/>
            <person name="Nagai Y."/>
            <person name="Shimamura S."/>
            <person name="Tsuda M."/>
            <person name="Kawagucci S."/>
            <person name="Aoki Y."/>
            <person name="Inoue K."/>
            <person name="Teruya M."/>
            <person name="Satou K."/>
            <person name="Teruya K."/>
            <person name="Shimoji M."/>
            <person name="Tamotsu H."/>
            <person name="Hirano T."/>
            <person name="Maruyama T."/>
            <person name="Yoshida T."/>
        </authorList>
    </citation>
    <scope>NUCLEOTIDE SEQUENCE [LARGE SCALE GENOMIC DNA]</scope>
    <source>
        <strain evidence="2 3">Myojin Knoll</strain>
    </source>
</reference>
<accession>A0A0P0UTH6</accession>
<evidence type="ECO:0000256" key="1">
    <source>
        <dbReference type="ARBA" id="ARBA00008007"/>
    </source>
</evidence>
<dbReference type="InterPro" id="IPR051910">
    <property type="entry name" value="ComF/GntX_DNA_util-trans"/>
</dbReference>
<reference evidence="2 3" key="1">
    <citation type="journal article" date="2000" name="Mar. Ecol. Prog. Ser.">
        <title>Phylogenetic characterization of endosymbionts in three hydrothermal vent mussels: influence on host distributions.</title>
        <authorList>
            <person name="Fujiwara Y."/>
            <person name="Takai K."/>
            <person name="Uematsu K."/>
            <person name="Tsuchida S."/>
            <person name="Hunt J.C."/>
            <person name="Hashimoto J."/>
        </authorList>
    </citation>
    <scope>NUCLEOTIDE SEQUENCE [LARGE SCALE GENOMIC DNA]</scope>
    <source>
        <strain evidence="2 3">Myojin Knoll</strain>
    </source>
</reference>
<evidence type="ECO:0000313" key="2">
    <source>
        <dbReference type="EMBL" id="BAS68428.1"/>
    </source>
</evidence>
<name>A0A0P0UTH6_9GAMM</name>